<evidence type="ECO:0000313" key="1">
    <source>
        <dbReference type="EMBL" id="JAH11493.1"/>
    </source>
</evidence>
<reference evidence="1" key="1">
    <citation type="submission" date="2014-11" db="EMBL/GenBank/DDBJ databases">
        <authorList>
            <person name="Amaro Gonzalez C."/>
        </authorList>
    </citation>
    <scope>NUCLEOTIDE SEQUENCE</scope>
</reference>
<accession>A0A0E9Q5V6</accession>
<name>A0A0E9Q5V6_ANGAN</name>
<sequence length="16" mass="1719">MSIPPPATTRTSTVIF</sequence>
<organism evidence="1">
    <name type="scientific">Anguilla anguilla</name>
    <name type="common">European freshwater eel</name>
    <name type="synonym">Muraena anguilla</name>
    <dbReference type="NCBI Taxonomy" id="7936"/>
    <lineage>
        <taxon>Eukaryota</taxon>
        <taxon>Metazoa</taxon>
        <taxon>Chordata</taxon>
        <taxon>Craniata</taxon>
        <taxon>Vertebrata</taxon>
        <taxon>Euteleostomi</taxon>
        <taxon>Actinopterygii</taxon>
        <taxon>Neopterygii</taxon>
        <taxon>Teleostei</taxon>
        <taxon>Anguilliformes</taxon>
        <taxon>Anguillidae</taxon>
        <taxon>Anguilla</taxon>
    </lineage>
</organism>
<dbReference type="AlphaFoldDB" id="A0A0E9Q5V6"/>
<proteinExistence type="predicted"/>
<dbReference type="EMBL" id="GBXM01097084">
    <property type="protein sequence ID" value="JAH11493.1"/>
    <property type="molecule type" value="Transcribed_RNA"/>
</dbReference>
<protein>
    <submittedName>
        <fullName evidence="1">Uncharacterized protein</fullName>
    </submittedName>
</protein>
<reference evidence="1" key="2">
    <citation type="journal article" date="2015" name="Fish Shellfish Immunol.">
        <title>Early steps in the European eel (Anguilla anguilla)-Vibrio vulnificus interaction in the gills: Role of the RtxA13 toxin.</title>
        <authorList>
            <person name="Callol A."/>
            <person name="Pajuelo D."/>
            <person name="Ebbesson L."/>
            <person name="Teles M."/>
            <person name="MacKenzie S."/>
            <person name="Amaro C."/>
        </authorList>
    </citation>
    <scope>NUCLEOTIDE SEQUENCE</scope>
</reference>